<keyword evidence="5 9" id="KW-0456">Lyase</keyword>
<evidence type="ECO:0000256" key="3">
    <source>
        <dbReference type="ARBA" id="ARBA00012081"/>
    </source>
</evidence>
<evidence type="ECO:0000256" key="2">
    <source>
        <dbReference type="ARBA" id="ARBA00010363"/>
    </source>
</evidence>
<comment type="caution">
    <text evidence="11">The sequence shown here is derived from an EMBL/GenBank/DDBJ whole genome shotgun (WGS) entry which is preliminary data.</text>
</comment>
<dbReference type="GO" id="GO:0004462">
    <property type="term" value="F:lactoylglutathione lyase activity"/>
    <property type="evidence" value="ECO:0007669"/>
    <property type="project" value="UniProtKB-UniRule"/>
</dbReference>
<dbReference type="UniPathway" id="UPA00619">
    <property type="reaction ID" value="UER00675"/>
</dbReference>
<dbReference type="GO" id="GO:0005737">
    <property type="term" value="C:cytoplasm"/>
    <property type="evidence" value="ECO:0007669"/>
    <property type="project" value="TreeGrafter"/>
</dbReference>
<dbReference type="InterPro" id="IPR037523">
    <property type="entry name" value="VOC_core"/>
</dbReference>
<dbReference type="SUPFAM" id="SSF54593">
    <property type="entry name" value="Glyoxalase/Bleomycin resistance protein/Dihydroxybiphenyl dioxygenase"/>
    <property type="match status" value="1"/>
</dbReference>
<dbReference type="PROSITE" id="PS00934">
    <property type="entry name" value="GLYOXALASE_I_1"/>
    <property type="match status" value="1"/>
</dbReference>
<evidence type="ECO:0000313" key="11">
    <source>
        <dbReference type="EMBL" id="RJG22683.1"/>
    </source>
</evidence>
<comment type="similarity">
    <text evidence="2 9">Belongs to the glyoxalase I family.</text>
</comment>
<dbReference type="AlphaFoldDB" id="A0A418Y664"/>
<dbReference type="PANTHER" id="PTHR46036">
    <property type="entry name" value="LACTOYLGLUTATHIONE LYASE"/>
    <property type="match status" value="1"/>
</dbReference>
<keyword evidence="8" id="KW-0862">Zinc</keyword>
<comment type="pathway">
    <text evidence="1 9">Secondary metabolite metabolism; methylglyoxal degradation; (R)-lactate from methylglyoxal: step 1/2.</text>
</comment>
<dbReference type="EMBL" id="QYUP01000056">
    <property type="protein sequence ID" value="RJG22683.1"/>
    <property type="molecule type" value="Genomic_DNA"/>
</dbReference>
<comment type="catalytic activity">
    <reaction evidence="6 9">
        <text>(R)-S-lactoylglutathione = methylglyoxal + glutathione</text>
        <dbReference type="Rhea" id="RHEA:19069"/>
        <dbReference type="ChEBI" id="CHEBI:17158"/>
        <dbReference type="ChEBI" id="CHEBI:57474"/>
        <dbReference type="ChEBI" id="CHEBI:57925"/>
        <dbReference type="EC" id="4.4.1.5"/>
    </reaction>
</comment>
<feature type="binding site" evidence="8">
    <location>
        <position position="74"/>
    </location>
    <ligand>
        <name>Zn(2+)</name>
        <dbReference type="ChEBI" id="CHEBI:29105"/>
        <note>ligand shared between dimeric partners</note>
    </ligand>
</feature>
<evidence type="ECO:0000259" key="10">
    <source>
        <dbReference type="PROSITE" id="PS51819"/>
    </source>
</evidence>
<dbReference type="NCBIfam" id="TIGR00068">
    <property type="entry name" value="glyox_I"/>
    <property type="match status" value="1"/>
</dbReference>
<dbReference type="PROSITE" id="PS51819">
    <property type="entry name" value="VOC"/>
    <property type="match status" value="1"/>
</dbReference>
<reference evidence="11 12" key="1">
    <citation type="submission" date="2018-09" db="EMBL/GenBank/DDBJ databases">
        <authorList>
            <person name="Zhu H."/>
        </authorList>
    </citation>
    <scope>NUCLEOTIDE SEQUENCE [LARGE SCALE GENOMIC DNA]</scope>
    <source>
        <strain evidence="11 12">K1S02-61</strain>
    </source>
</reference>
<organism evidence="11 12">
    <name type="scientific">Massilia cavernae</name>
    <dbReference type="NCBI Taxonomy" id="2320864"/>
    <lineage>
        <taxon>Bacteria</taxon>
        <taxon>Pseudomonadati</taxon>
        <taxon>Pseudomonadota</taxon>
        <taxon>Betaproteobacteria</taxon>
        <taxon>Burkholderiales</taxon>
        <taxon>Oxalobacteraceae</taxon>
        <taxon>Telluria group</taxon>
        <taxon>Massilia</taxon>
    </lineage>
</organism>
<dbReference type="PROSITE" id="PS00935">
    <property type="entry name" value="GLYOXALASE_I_2"/>
    <property type="match status" value="1"/>
</dbReference>
<evidence type="ECO:0000256" key="8">
    <source>
        <dbReference type="PIRSR" id="PIRSR604361-3"/>
    </source>
</evidence>
<comment type="cofactor">
    <cofactor evidence="8">
        <name>Zn(2+)</name>
        <dbReference type="ChEBI" id="CHEBI:29105"/>
    </cofactor>
    <text evidence="8">Binds 1 zinc ion per subunit. In the homodimer, two zinc ions are bound between subunits.</text>
</comment>
<dbReference type="CDD" id="cd16358">
    <property type="entry name" value="GlxI_Ni"/>
    <property type="match status" value="1"/>
</dbReference>
<evidence type="ECO:0000256" key="6">
    <source>
        <dbReference type="ARBA" id="ARBA00048273"/>
    </source>
</evidence>
<dbReference type="OrthoDB" id="9789841at2"/>
<accession>A0A418Y664</accession>
<dbReference type="GO" id="GO:0046872">
    <property type="term" value="F:metal ion binding"/>
    <property type="evidence" value="ECO:0007669"/>
    <property type="project" value="UniProtKB-UniRule"/>
</dbReference>
<dbReference type="EC" id="4.4.1.5" evidence="3 9"/>
<dbReference type="Pfam" id="PF00903">
    <property type="entry name" value="Glyoxalase"/>
    <property type="match status" value="1"/>
</dbReference>
<evidence type="ECO:0000256" key="1">
    <source>
        <dbReference type="ARBA" id="ARBA00005008"/>
    </source>
</evidence>
<evidence type="ECO:0000256" key="5">
    <source>
        <dbReference type="ARBA" id="ARBA00023239"/>
    </source>
</evidence>
<evidence type="ECO:0000256" key="7">
    <source>
        <dbReference type="PIRSR" id="PIRSR604361-1"/>
    </source>
</evidence>
<feature type="domain" description="VOC" evidence="10">
    <location>
        <begin position="2"/>
        <end position="126"/>
    </location>
</feature>
<gene>
    <name evidence="11" type="primary">gloA</name>
    <name evidence="11" type="ORF">D3872_05105</name>
</gene>
<feature type="binding site" evidence="8">
    <location>
        <position position="122"/>
    </location>
    <ligand>
        <name>Zn(2+)</name>
        <dbReference type="ChEBI" id="CHEBI:29105"/>
        <note>ligand shared between dimeric partners</note>
    </ligand>
</feature>
<dbReference type="GO" id="GO:0019243">
    <property type="term" value="P:methylglyoxal catabolic process to D-lactate via S-lactoyl-glutathione"/>
    <property type="evidence" value="ECO:0007669"/>
    <property type="project" value="TreeGrafter"/>
</dbReference>
<name>A0A418Y664_9BURK</name>
<comment type="function">
    <text evidence="9">Catalyzes the conversion of hemimercaptal, formed from methylglyoxal and glutathione, to S-lactoylglutathione.</text>
</comment>
<proteinExistence type="inferred from homology"/>
<dbReference type="PANTHER" id="PTHR46036:SF5">
    <property type="entry name" value="LACTOYLGLUTATHIONE LYASE"/>
    <property type="match status" value="1"/>
</dbReference>
<keyword evidence="9" id="KW-0533">Nickel</keyword>
<evidence type="ECO:0000313" key="12">
    <source>
        <dbReference type="Proteomes" id="UP000284006"/>
    </source>
</evidence>
<keyword evidence="12" id="KW-1185">Reference proteome</keyword>
<evidence type="ECO:0000256" key="9">
    <source>
        <dbReference type="RuleBase" id="RU361179"/>
    </source>
</evidence>
<dbReference type="Proteomes" id="UP000284006">
    <property type="component" value="Unassembled WGS sequence"/>
</dbReference>
<dbReference type="InterPro" id="IPR004360">
    <property type="entry name" value="Glyas_Fos-R_dOase_dom"/>
</dbReference>
<dbReference type="InterPro" id="IPR029068">
    <property type="entry name" value="Glyas_Bleomycin-R_OHBP_Dase"/>
</dbReference>
<dbReference type="InterPro" id="IPR004361">
    <property type="entry name" value="Glyoxalase_1"/>
</dbReference>
<feature type="active site" description="Proton donor/acceptor" evidence="7">
    <location>
        <position position="122"/>
    </location>
</feature>
<evidence type="ECO:0000256" key="4">
    <source>
        <dbReference type="ARBA" id="ARBA00022723"/>
    </source>
</evidence>
<sequence length="191" mass="21112">MRILHTMLRVGDLQRSIDFYTKVLGMKLLRTSENEQYKYTLAFVGYGNNPDHAELELTYNWGVDKYEMGNAYGHIAISADDIYATCEAVRANGGNVTREPGPVAGGSTVIAFVTDPDGYKIEFIERKFDGGGRGCTLNGVSANALHGGCGQALIHPTDREVQTKKRRYVSAVFLLRAFSVRRADKRLRASA</sequence>
<dbReference type="InterPro" id="IPR018146">
    <property type="entry name" value="Glyoxalase_1_CS"/>
</dbReference>
<feature type="binding site" evidence="8">
    <location>
        <position position="56"/>
    </location>
    <ligand>
        <name>Zn(2+)</name>
        <dbReference type="ChEBI" id="CHEBI:29105"/>
        <note>ligand shared between dimeric partners</note>
    </ligand>
</feature>
<protein>
    <recommendedName>
        <fullName evidence="3 9">Lactoylglutathione lyase</fullName>
        <ecNumber evidence="3 9">4.4.1.5</ecNumber>
    </recommendedName>
    <alternativeName>
        <fullName evidence="9">Glyoxalase I</fullName>
    </alternativeName>
</protein>
<keyword evidence="4 8" id="KW-0479">Metal-binding</keyword>
<comment type="cofactor">
    <cofactor evidence="9">
        <name>Ni(2+)</name>
        <dbReference type="ChEBI" id="CHEBI:49786"/>
    </cofactor>
    <text evidence="9">Binds 1 nickel ion per subunit.</text>
</comment>
<dbReference type="Gene3D" id="3.10.180.10">
    <property type="entry name" value="2,3-Dihydroxybiphenyl 1,2-Dioxygenase, domain 1"/>
    <property type="match status" value="1"/>
</dbReference>